<protein>
    <submittedName>
        <fullName evidence="7">Ferric uptake regulation protein</fullName>
    </submittedName>
</protein>
<dbReference type="InterPro" id="IPR002481">
    <property type="entry name" value="FUR"/>
</dbReference>
<dbReference type="SUPFAM" id="SSF46785">
    <property type="entry name" value="Winged helix' DNA-binding domain"/>
    <property type="match status" value="1"/>
</dbReference>
<name>A0A644YZQ0_9ZZZZ</name>
<dbReference type="GO" id="GO:1900376">
    <property type="term" value="P:regulation of secondary metabolite biosynthetic process"/>
    <property type="evidence" value="ECO:0007669"/>
    <property type="project" value="TreeGrafter"/>
</dbReference>
<dbReference type="PANTHER" id="PTHR33202:SF7">
    <property type="entry name" value="FERRIC UPTAKE REGULATION PROTEIN"/>
    <property type="match status" value="1"/>
</dbReference>
<accession>A0A644YZQ0</accession>
<evidence type="ECO:0000256" key="2">
    <source>
        <dbReference type="ARBA" id="ARBA00022491"/>
    </source>
</evidence>
<proteinExistence type="inferred from homology"/>
<keyword evidence="5" id="KW-0238">DNA-binding</keyword>
<evidence type="ECO:0000256" key="4">
    <source>
        <dbReference type="ARBA" id="ARBA00023015"/>
    </source>
</evidence>
<dbReference type="GO" id="GO:0003700">
    <property type="term" value="F:DNA-binding transcription factor activity"/>
    <property type="evidence" value="ECO:0007669"/>
    <property type="project" value="InterPro"/>
</dbReference>
<comment type="similarity">
    <text evidence="1">Belongs to the Fur family.</text>
</comment>
<evidence type="ECO:0000256" key="1">
    <source>
        <dbReference type="ARBA" id="ARBA00007957"/>
    </source>
</evidence>
<keyword evidence="3" id="KW-0862">Zinc</keyword>
<evidence type="ECO:0000256" key="6">
    <source>
        <dbReference type="ARBA" id="ARBA00023163"/>
    </source>
</evidence>
<dbReference type="GO" id="GO:0045892">
    <property type="term" value="P:negative regulation of DNA-templated transcription"/>
    <property type="evidence" value="ECO:0007669"/>
    <property type="project" value="TreeGrafter"/>
</dbReference>
<dbReference type="InterPro" id="IPR043135">
    <property type="entry name" value="Fur_C"/>
</dbReference>
<dbReference type="GO" id="GO:0000976">
    <property type="term" value="F:transcription cis-regulatory region binding"/>
    <property type="evidence" value="ECO:0007669"/>
    <property type="project" value="TreeGrafter"/>
</dbReference>
<dbReference type="InterPro" id="IPR036390">
    <property type="entry name" value="WH_DNA-bd_sf"/>
</dbReference>
<dbReference type="CDD" id="cd07153">
    <property type="entry name" value="Fur_like"/>
    <property type="match status" value="1"/>
</dbReference>
<evidence type="ECO:0000256" key="5">
    <source>
        <dbReference type="ARBA" id="ARBA00023125"/>
    </source>
</evidence>
<sequence>MSDFSEELTSYGLKSTKNRQEILQVLVDSVQPLTADQIYLQLNRNGGTMNLSTIYRTLSVLSDKDILSKLVLADEGKTLYEYNRQVHKHYLVCQDCRTIIPIEHCPIADYEKEVSKEKQFHIIGHKLSIYGYCQSCWQKRNKTT</sequence>
<reference evidence="7" key="1">
    <citation type="submission" date="2019-08" db="EMBL/GenBank/DDBJ databases">
        <authorList>
            <person name="Kucharzyk K."/>
            <person name="Murdoch R.W."/>
            <person name="Higgins S."/>
            <person name="Loffler F."/>
        </authorList>
    </citation>
    <scope>NUCLEOTIDE SEQUENCE</scope>
</reference>
<evidence type="ECO:0000313" key="7">
    <source>
        <dbReference type="EMBL" id="MPM33518.1"/>
    </source>
</evidence>
<dbReference type="PANTHER" id="PTHR33202">
    <property type="entry name" value="ZINC UPTAKE REGULATION PROTEIN"/>
    <property type="match status" value="1"/>
</dbReference>
<dbReference type="InterPro" id="IPR036388">
    <property type="entry name" value="WH-like_DNA-bd_sf"/>
</dbReference>
<gene>
    <name evidence="7" type="primary">fur_15</name>
    <name evidence="7" type="ORF">SDC9_80094</name>
</gene>
<dbReference type="GO" id="GO:0008270">
    <property type="term" value="F:zinc ion binding"/>
    <property type="evidence" value="ECO:0007669"/>
    <property type="project" value="TreeGrafter"/>
</dbReference>
<keyword evidence="4" id="KW-0805">Transcription regulation</keyword>
<dbReference type="AlphaFoldDB" id="A0A644YZQ0"/>
<evidence type="ECO:0000256" key="3">
    <source>
        <dbReference type="ARBA" id="ARBA00022833"/>
    </source>
</evidence>
<dbReference type="Pfam" id="PF01475">
    <property type="entry name" value="FUR"/>
    <property type="match status" value="1"/>
</dbReference>
<keyword evidence="6" id="KW-0804">Transcription</keyword>
<dbReference type="Gene3D" id="1.10.10.10">
    <property type="entry name" value="Winged helix-like DNA-binding domain superfamily/Winged helix DNA-binding domain"/>
    <property type="match status" value="1"/>
</dbReference>
<keyword evidence="2" id="KW-0678">Repressor</keyword>
<dbReference type="EMBL" id="VSSQ01006684">
    <property type="protein sequence ID" value="MPM33518.1"/>
    <property type="molecule type" value="Genomic_DNA"/>
</dbReference>
<dbReference type="Gene3D" id="3.30.1490.190">
    <property type="match status" value="1"/>
</dbReference>
<comment type="caution">
    <text evidence="7">The sequence shown here is derived from an EMBL/GenBank/DDBJ whole genome shotgun (WGS) entry which is preliminary data.</text>
</comment>
<organism evidence="7">
    <name type="scientific">bioreactor metagenome</name>
    <dbReference type="NCBI Taxonomy" id="1076179"/>
    <lineage>
        <taxon>unclassified sequences</taxon>
        <taxon>metagenomes</taxon>
        <taxon>ecological metagenomes</taxon>
    </lineage>
</organism>